<dbReference type="Proteomes" id="UP001151760">
    <property type="component" value="Unassembled WGS sequence"/>
</dbReference>
<dbReference type="Pfam" id="PF25597">
    <property type="entry name" value="SH3_retrovirus"/>
    <property type="match status" value="1"/>
</dbReference>
<evidence type="ECO:0000259" key="2">
    <source>
        <dbReference type="PROSITE" id="PS50994"/>
    </source>
</evidence>
<dbReference type="PANTHER" id="PTHR42648:SF32">
    <property type="entry name" value="RIBONUCLEASE H-LIKE DOMAIN, GAG-PRE-INTEGRASE DOMAIN PROTEIN-RELATED"/>
    <property type="match status" value="1"/>
</dbReference>
<dbReference type="InterPro" id="IPR039537">
    <property type="entry name" value="Retrotran_Ty1/copia-like"/>
</dbReference>
<dbReference type="Gene3D" id="3.30.420.10">
    <property type="entry name" value="Ribonuclease H-like superfamily/Ribonuclease H"/>
    <property type="match status" value="1"/>
</dbReference>
<feature type="compositionally biased region" description="Polar residues" evidence="1">
    <location>
        <begin position="320"/>
        <end position="338"/>
    </location>
</feature>
<feature type="region of interest" description="Disordered" evidence="1">
    <location>
        <begin position="287"/>
        <end position="306"/>
    </location>
</feature>
<accession>A0ABQ5FVZ2</accession>
<name>A0ABQ5FVZ2_9ASTR</name>
<gene>
    <name evidence="3" type="ORF">Tco_1018899</name>
</gene>
<evidence type="ECO:0000313" key="4">
    <source>
        <dbReference type="Proteomes" id="UP001151760"/>
    </source>
</evidence>
<dbReference type="InterPro" id="IPR012337">
    <property type="entry name" value="RNaseH-like_sf"/>
</dbReference>
<dbReference type="PANTHER" id="PTHR42648">
    <property type="entry name" value="TRANSPOSASE, PUTATIVE-RELATED"/>
    <property type="match status" value="1"/>
</dbReference>
<comment type="caution">
    <text evidence="3">The sequence shown here is derived from an EMBL/GenBank/DDBJ whole genome shotgun (WGS) entry which is preliminary data.</text>
</comment>
<organism evidence="3 4">
    <name type="scientific">Tanacetum coccineum</name>
    <dbReference type="NCBI Taxonomy" id="301880"/>
    <lineage>
        <taxon>Eukaryota</taxon>
        <taxon>Viridiplantae</taxon>
        <taxon>Streptophyta</taxon>
        <taxon>Embryophyta</taxon>
        <taxon>Tracheophyta</taxon>
        <taxon>Spermatophyta</taxon>
        <taxon>Magnoliopsida</taxon>
        <taxon>eudicotyledons</taxon>
        <taxon>Gunneridae</taxon>
        <taxon>Pentapetalae</taxon>
        <taxon>asterids</taxon>
        <taxon>campanulids</taxon>
        <taxon>Asterales</taxon>
        <taxon>Asteraceae</taxon>
        <taxon>Asteroideae</taxon>
        <taxon>Anthemideae</taxon>
        <taxon>Anthemidinae</taxon>
        <taxon>Tanacetum</taxon>
    </lineage>
</organism>
<evidence type="ECO:0000313" key="3">
    <source>
        <dbReference type="EMBL" id="GJT67419.1"/>
    </source>
</evidence>
<feature type="region of interest" description="Disordered" evidence="1">
    <location>
        <begin position="315"/>
        <end position="338"/>
    </location>
</feature>
<keyword evidence="4" id="KW-1185">Reference proteome</keyword>
<dbReference type="InterPro" id="IPR036397">
    <property type="entry name" value="RNaseH_sf"/>
</dbReference>
<dbReference type="EMBL" id="BQNB010017807">
    <property type="protein sequence ID" value="GJT67419.1"/>
    <property type="molecule type" value="Genomic_DNA"/>
</dbReference>
<proteinExistence type="predicted"/>
<reference evidence="3" key="1">
    <citation type="journal article" date="2022" name="Int. J. Mol. Sci.">
        <title>Draft Genome of Tanacetum Coccineum: Genomic Comparison of Closely Related Tanacetum-Family Plants.</title>
        <authorList>
            <person name="Yamashiro T."/>
            <person name="Shiraishi A."/>
            <person name="Nakayama K."/>
            <person name="Satake H."/>
        </authorList>
    </citation>
    <scope>NUCLEOTIDE SEQUENCE</scope>
</reference>
<evidence type="ECO:0000256" key="1">
    <source>
        <dbReference type="SAM" id="MobiDB-lite"/>
    </source>
</evidence>
<dbReference type="SUPFAM" id="SSF53098">
    <property type="entry name" value="Ribonuclease H-like"/>
    <property type="match status" value="1"/>
</dbReference>
<dbReference type="InterPro" id="IPR001584">
    <property type="entry name" value="Integrase_cat-core"/>
</dbReference>
<dbReference type="PROSITE" id="PS50994">
    <property type="entry name" value="INTEGRASE"/>
    <property type="match status" value="1"/>
</dbReference>
<feature type="domain" description="Integrase catalytic" evidence="2">
    <location>
        <begin position="70"/>
        <end position="162"/>
    </location>
</feature>
<dbReference type="InterPro" id="IPR057670">
    <property type="entry name" value="SH3_retrovirus"/>
</dbReference>
<sequence>MNKLVKGNLVRGLPSKIFENDHSCVACQKGKQHKASYKAKLMNSISKPLHMLHMDLFGPTNVKSLMKKCDNGTEFKNSVMNQFCEMKGIKREFSVARTPQQNGVAERKNRTLIEAARTMLVDSKLPTTFWAETVNTAFYVLNRVLVIKPHNKTPYELIRGKPPLIDFMKPFGCPVSILNTRDHLGKFDEKTDEGYFVGYSVISKAMRVFNKRTRIVEETLNIRFLENAPNVKGNGPDWLFDVDSLSKSMNYVPVVAGNQTNGIAGTKDNIVVGPKDSEEDVGMKPIVVNESGASDKCEEDDQDTRSEFEKLLQQEKQTEHPNNTNSINTVSTPVSTAG</sequence>
<protein>
    <submittedName>
        <fullName evidence="3">Ribonuclease H-like domain-containing protein</fullName>
    </submittedName>
</protein>
<reference evidence="3" key="2">
    <citation type="submission" date="2022-01" db="EMBL/GenBank/DDBJ databases">
        <authorList>
            <person name="Yamashiro T."/>
            <person name="Shiraishi A."/>
            <person name="Satake H."/>
            <person name="Nakayama K."/>
        </authorList>
    </citation>
    <scope>NUCLEOTIDE SEQUENCE</scope>
</reference>